<dbReference type="PRINTS" id="PR00344">
    <property type="entry name" value="BCTRLSENSOR"/>
</dbReference>
<dbReference type="InterPro" id="IPR003661">
    <property type="entry name" value="HisK_dim/P_dom"/>
</dbReference>
<dbReference type="Pfam" id="PF00989">
    <property type="entry name" value="PAS"/>
    <property type="match status" value="1"/>
</dbReference>
<proteinExistence type="predicted"/>
<dbReference type="NCBIfam" id="TIGR02966">
    <property type="entry name" value="phoR_proteo"/>
    <property type="match status" value="1"/>
</dbReference>
<dbReference type="Gene3D" id="3.30.565.10">
    <property type="entry name" value="Histidine kinase-like ATPase, C-terminal domain"/>
    <property type="match status" value="1"/>
</dbReference>
<evidence type="ECO:0000256" key="18">
    <source>
        <dbReference type="ARBA" id="ARBA00025207"/>
    </source>
</evidence>
<organism evidence="22">
    <name type="scientific">Proteus mirabilis</name>
    <dbReference type="NCBI Taxonomy" id="584"/>
    <lineage>
        <taxon>Bacteria</taxon>
        <taxon>Pseudomonadati</taxon>
        <taxon>Pseudomonadota</taxon>
        <taxon>Gammaproteobacteria</taxon>
        <taxon>Enterobacterales</taxon>
        <taxon>Morganellaceae</taxon>
        <taxon>Proteus</taxon>
    </lineage>
</organism>
<dbReference type="PROSITE" id="PS50109">
    <property type="entry name" value="HIS_KIN"/>
    <property type="match status" value="1"/>
</dbReference>
<evidence type="ECO:0000256" key="15">
    <source>
        <dbReference type="ARBA" id="ARBA00022989"/>
    </source>
</evidence>
<evidence type="ECO:0000256" key="12">
    <source>
        <dbReference type="ARBA" id="ARBA00022741"/>
    </source>
</evidence>
<dbReference type="InterPro" id="IPR005467">
    <property type="entry name" value="His_kinase_dom"/>
</dbReference>
<dbReference type="FunFam" id="3.30.450.20:FF:000044">
    <property type="entry name" value="Phosphate regulon sensor histidine kinase PhoR"/>
    <property type="match status" value="1"/>
</dbReference>
<dbReference type="PROSITE" id="PS50112">
    <property type="entry name" value="PAS"/>
    <property type="match status" value="1"/>
</dbReference>
<evidence type="ECO:0000259" key="20">
    <source>
        <dbReference type="PROSITE" id="PS50109"/>
    </source>
</evidence>
<dbReference type="SMART" id="SM00388">
    <property type="entry name" value="HisKA"/>
    <property type="match status" value="1"/>
</dbReference>
<dbReference type="InterPro" id="IPR036890">
    <property type="entry name" value="HATPase_C_sf"/>
</dbReference>
<reference evidence="22" key="1">
    <citation type="submission" date="2021-05" db="EMBL/GenBank/DDBJ databases">
        <title>First report of NDM-5 and VEB-6 producing Proteus mirabilis isolated from blood of a sepsis patient in Kolkata, India.</title>
        <authorList>
            <person name="Halder G."/>
            <person name="Chaudhuri B."/>
            <person name="Dutta S."/>
        </authorList>
    </citation>
    <scope>NUCLEOTIDE SEQUENCE [LARGE SCALE GENOMIC DNA]</scope>
    <source>
        <strain evidence="22">7049</strain>
    </source>
</reference>
<dbReference type="FunFam" id="3.30.565.10:FF:000032">
    <property type="entry name" value="Phosphate regulon sensor histidine kinase PhoR"/>
    <property type="match status" value="1"/>
</dbReference>
<evidence type="ECO:0000256" key="17">
    <source>
        <dbReference type="ARBA" id="ARBA00023136"/>
    </source>
</evidence>
<sequence length="462" mass="53021">MLERLSWKALVWGLFLFCLPAFVLSLFIGHLPWLLVVSLLSALIWHAYNLMKLSKWLWLDRSVLPQKEKGAGSLFFGIRQTQQRNRKRRRELGDLIKRFRSGAESLPDAVVMITNEGNIFWCNSLAQHLLGFRWPDDNGQNIFNLLRYPDFLHYFTVADFSRPLTIALNNGAIVEFRVMPYADDQRLMVARDVTEKNKLENSRRDFFANVSHELRTPLTVIQGYLEMMEENTAENPAEHKVIKTMQEQAKRMDLLVQQLLQLSRIESAPHIDLNTVVDMPALLSVLEHDAHSLSQEQQNIIFDIDHKWAVRGNEEQLRSAVSNLVYNAINHTPEGTTIRVSWKKVPQGMLFSVSDNGPGISAEHLTRLTERFYRVDKARSRHTGGTGLGLAIVKKSLQHHHSILNIESKVGVGSTFSFIMPQTLLTEKNNFVFILILLVPLLPIFKRGDKGIFVIYPSNQYQ</sequence>
<evidence type="ECO:0000256" key="19">
    <source>
        <dbReference type="SAM" id="Phobius"/>
    </source>
</evidence>
<evidence type="ECO:0000313" key="22">
    <source>
        <dbReference type="EMBL" id="MEY2344874.1"/>
    </source>
</evidence>
<dbReference type="Pfam" id="PF11808">
    <property type="entry name" value="PhoR"/>
    <property type="match status" value="1"/>
</dbReference>
<evidence type="ECO:0000256" key="4">
    <source>
        <dbReference type="ARBA" id="ARBA00019665"/>
    </source>
</evidence>
<dbReference type="SMART" id="SM00387">
    <property type="entry name" value="HATPase_c"/>
    <property type="match status" value="1"/>
</dbReference>
<keyword evidence="8" id="KW-0597">Phosphoprotein</keyword>
<accession>A0ABD5LZM8</accession>
<dbReference type="SUPFAM" id="SSF55874">
    <property type="entry name" value="ATPase domain of HSP90 chaperone/DNA topoisomerase II/histidine kinase"/>
    <property type="match status" value="1"/>
</dbReference>
<dbReference type="AlphaFoldDB" id="A0ABD5LZM8"/>
<dbReference type="GO" id="GO:0000155">
    <property type="term" value="F:phosphorelay sensor kinase activity"/>
    <property type="evidence" value="ECO:0007669"/>
    <property type="project" value="UniProtKB-ARBA"/>
</dbReference>
<feature type="domain" description="PAS" evidence="21">
    <location>
        <begin position="95"/>
        <end position="171"/>
    </location>
</feature>
<dbReference type="SUPFAM" id="SSF55785">
    <property type="entry name" value="PYP-like sensor domain (PAS domain)"/>
    <property type="match status" value="1"/>
</dbReference>
<evidence type="ECO:0000256" key="5">
    <source>
        <dbReference type="ARBA" id="ARBA00022448"/>
    </source>
</evidence>
<evidence type="ECO:0000256" key="16">
    <source>
        <dbReference type="ARBA" id="ARBA00023012"/>
    </source>
</evidence>
<dbReference type="EMBL" id="JADQCH020000002">
    <property type="protein sequence ID" value="MEY2344874.1"/>
    <property type="molecule type" value="Genomic_DNA"/>
</dbReference>
<comment type="function">
    <text evidence="18">Member of the two-component regulatory system PhoR/PhoB involved in the phosphate regulon genes expression. PhoR may function as a membrane-associated protein kinase that phosphorylates PhoB in response to environmental signals.</text>
</comment>
<dbReference type="GO" id="GO:0005524">
    <property type="term" value="F:ATP binding"/>
    <property type="evidence" value="ECO:0007669"/>
    <property type="project" value="UniProtKB-KW"/>
</dbReference>
<evidence type="ECO:0000256" key="10">
    <source>
        <dbReference type="ARBA" id="ARBA00022679"/>
    </source>
</evidence>
<dbReference type="Pfam" id="PF00512">
    <property type="entry name" value="HisKA"/>
    <property type="match status" value="1"/>
</dbReference>
<keyword evidence="5" id="KW-0813">Transport</keyword>
<dbReference type="EC" id="2.7.13.3" evidence="3"/>
<dbReference type="InterPro" id="IPR013767">
    <property type="entry name" value="PAS_fold"/>
</dbReference>
<keyword evidence="9" id="KW-0592">Phosphate transport</keyword>
<dbReference type="PANTHER" id="PTHR45453:SF1">
    <property type="entry name" value="PHOSPHATE REGULON SENSOR PROTEIN PHOR"/>
    <property type="match status" value="1"/>
</dbReference>
<comment type="caution">
    <text evidence="22">The sequence shown here is derived from an EMBL/GenBank/DDBJ whole genome shotgun (WGS) entry which is preliminary data.</text>
</comment>
<dbReference type="FunFam" id="1.10.287.130:FF:000001">
    <property type="entry name" value="Two-component sensor histidine kinase"/>
    <property type="match status" value="1"/>
</dbReference>
<dbReference type="NCBIfam" id="NF008235">
    <property type="entry name" value="PRK11006.1"/>
    <property type="match status" value="1"/>
</dbReference>
<keyword evidence="15 19" id="KW-1133">Transmembrane helix</keyword>
<evidence type="ECO:0000256" key="6">
    <source>
        <dbReference type="ARBA" id="ARBA00022475"/>
    </source>
</evidence>
<evidence type="ECO:0000259" key="21">
    <source>
        <dbReference type="PROSITE" id="PS50112"/>
    </source>
</evidence>
<evidence type="ECO:0000256" key="13">
    <source>
        <dbReference type="ARBA" id="ARBA00022777"/>
    </source>
</evidence>
<protein>
    <recommendedName>
        <fullName evidence="4">Phosphate regulon sensor protein PhoR</fullName>
        <ecNumber evidence="3">2.7.13.3</ecNumber>
    </recommendedName>
</protein>
<evidence type="ECO:0000256" key="14">
    <source>
        <dbReference type="ARBA" id="ARBA00022840"/>
    </source>
</evidence>
<keyword evidence="13 22" id="KW-0418">Kinase</keyword>
<keyword evidence="7" id="KW-0997">Cell inner membrane</keyword>
<evidence type="ECO:0000256" key="7">
    <source>
        <dbReference type="ARBA" id="ARBA00022519"/>
    </source>
</evidence>
<keyword evidence="6" id="KW-1003">Cell membrane</keyword>
<keyword evidence="16" id="KW-0902">Two-component regulatory system</keyword>
<dbReference type="CDD" id="cd00082">
    <property type="entry name" value="HisKA"/>
    <property type="match status" value="1"/>
</dbReference>
<comment type="catalytic activity">
    <reaction evidence="1">
        <text>ATP + protein L-histidine = ADP + protein N-phospho-L-histidine.</text>
        <dbReference type="EC" id="2.7.13.3"/>
    </reaction>
</comment>
<evidence type="ECO:0000256" key="9">
    <source>
        <dbReference type="ARBA" id="ARBA00022592"/>
    </source>
</evidence>
<keyword evidence="17 19" id="KW-0472">Membrane</keyword>
<feature type="domain" description="Histidine kinase" evidence="20">
    <location>
        <begin position="209"/>
        <end position="424"/>
    </location>
</feature>
<evidence type="ECO:0000256" key="2">
    <source>
        <dbReference type="ARBA" id="ARBA00004429"/>
    </source>
</evidence>
<dbReference type="PANTHER" id="PTHR45453">
    <property type="entry name" value="PHOSPHATE REGULON SENSOR PROTEIN PHOR"/>
    <property type="match status" value="1"/>
</dbReference>
<name>A0ABD5LZM8_PROMI</name>
<keyword evidence="10 22" id="KW-0808">Transferase</keyword>
<dbReference type="InterPro" id="IPR003594">
    <property type="entry name" value="HATPase_dom"/>
</dbReference>
<dbReference type="InterPro" id="IPR035965">
    <property type="entry name" value="PAS-like_dom_sf"/>
</dbReference>
<keyword evidence="11 19" id="KW-0812">Transmembrane</keyword>
<dbReference type="SMART" id="SM00091">
    <property type="entry name" value="PAS"/>
    <property type="match status" value="1"/>
</dbReference>
<dbReference type="InterPro" id="IPR050351">
    <property type="entry name" value="BphY/WalK/GraS-like"/>
</dbReference>
<dbReference type="InterPro" id="IPR014310">
    <property type="entry name" value="Sig_transdc_His_kinase_PhoR"/>
</dbReference>
<dbReference type="InterPro" id="IPR021766">
    <property type="entry name" value="PhoR_N"/>
</dbReference>
<comment type="subcellular location">
    <subcellularLocation>
        <location evidence="2">Cell inner membrane</location>
        <topology evidence="2">Multi-pass membrane protein</topology>
    </subcellularLocation>
</comment>
<keyword evidence="12" id="KW-0547">Nucleotide-binding</keyword>
<evidence type="ECO:0000256" key="8">
    <source>
        <dbReference type="ARBA" id="ARBA00022553"/>
    </source>
</evidence>
<dbReference type="Gene3D" id="3.30.450.20">
    <property type="entry name" value="PAS domain"/>
    <property type="match status" value="1"/>
</dbReference>
<dbReference type="Gene3D" id="1.10.287.130">
    <property type="match status" value="1"/>
</dbReference>
<gene>
    <name evidence="22" type="primary">phoR</name>
    <name evidence="22" type="ORF">I3679_015755</name>
</gene>
<keyword evidence="14" id="KW-0067">ATP-binding</keyword>
<evidence type="ECO:0000256" key="1">
    <source>
        <dbReference type="ARBA" id="ARBA00000085"/>
    </source>
</evidence>
<dbReference type="Pfam" id="PF02518">
    <property type="entry name" value="HATPase_c"/>
    <property type="match status" value="1"/>
</dbReference>
<dbReference type="CDD" id="cd00130">
    <property type="entry name" value="PAS"/>
    <property type="match status" value="1"/>
</dbReference>
<feature type="transmembrane region" description="Helical" evidence="19">
    <location>
        <begin position="9"/>
        <end position="27"/>
    </location>
</feature>
<dbReference type="GO" id="GO:0006817">
    <property type="term" value="P:phosphate ion transport"/>
    <property type="evidence" value="ECO:0007669"/>
    <property type="project" value="UniProtKB-KW"/>
</dbReference>
<dbReference type="InterPro" id="IPR004358">
    <property type="entry name" value="Sig_transdc_His_kin-like_C"/>
</dbReference>
<evidence type="ECO:0000256" key="3">
    <source>
        <dbReference type="ARBA" id="ARBA00012438"/>
    </source>
</evidence>
<evidence type="ECO:0000256" key="11">
    <source>
        <dbReference type="ARBA" id="ARBA00022692"/>
    </source>
</evidence>
<dbReference type="InterPro" id="IPR000014">
    <property type="entry name" value="PAS"/>
</dbReference>
<dbReference type="SUPFAM" id="SSF47384">
    <property type="entry name" value="Homodimeric domain of signal transducing histidine kinase"/>
    <property type="match status" value="1"/>
</dbReference>
<dbReference type="InterPro" id="IPR036097">
    <property type="entry name" value="HisK_dim/P_sf"/>
</dbReference>
<dbReference type="GO" id="GO:0005886">
    <property type="term" value="C:plasma membrane"/>
    <property type="evidence" value="ECO:0007669"/>
    <property type="project" value="UniProtKB-SubCell"/>
</dbReference>